<protein>
    <submittedName>
        <fullName evidence="2">Uncharacterized protein isoform X1</fullName>
    </submittedName>
</protein>
<gene>
    <name evidence="2" type="primary">LOC139084007</name>
</gene>
<reference evidence="2" key="1">
    <citation type="submission" date="2025-08" db="UniProtKB">
        <authorList>
            <consortium name="RefSeq"/>
        </authorList>
    </citation>
    <scope>IDENTIFICATION</scope>
    <source>
        <tissue evidence="2">Blood</tissue>
    </source>
</reference>
<dbReference type="Proteomes" id="UP001652662">
    <property type="component" value="Chromosome 6"/>
</dbReference>
<keyword evidence="1" id="KW-1185">Reference proteome</keyword>
<dbReference type="GeneID" id="139084007"/>
<sequence>MVQHHGQKPNVTHHSRPRSKACSLMKSLLLSSLEIEILPSHWQKCTLLKKEMRLHIGTSQSYVHHNHPGSWQECKISQAQHPGNCDLVYPGWVEDSKFKISGDVFEIGGNSDADDLQTISGSKNKQQLESHCCREHSVPIQKSDFIRSKATSVFPERAFCRDKKLSASTVLPAHVSFTLESSCCHDTGDAGIMFPRIKPYSLKVCDPSETHQMDVLLMHWSCVSRIRNLSHSYVAPCWYLCCCFDMKIAILFSKTALTNKSERMCKALNTGPST</sequence>
<name>A0ABM4PTV4_EQUPR</name>
<accession>A0ABM4PTV4</accession>
<dbReference type="RefSeq" id="XP_070480620.1">
    <property type="nucleotide sequence ID" value="XM_070624519.1"/>
</dbReference>
<evidence type="ECO:0000313" key="2">
    <source>
        <dbReference type="RefSeq" id="XP_070480620.1"/>
    </source>
</evidence>
<organism evidence="1 2">
    <name type="scientific">Equus przewalskii</name>
    <name type="common">Przewalski's horse</name>
    <name type="synonym">Equus caballus przewalskii</name>
    <dbReference type="NCBI Taxonomy" id="9798"/>
    <lineage>
        <taxon>Eukaryota</taxon>
        <taxon>Metazoa</taxon>
        <taxon>Chordata</taxon>
        <taxon>Craniata</taxon>
        <taxon>Vertebrata</taxon>
        <taxon>Euteleostomi</taxon>
        <taxon>Mammalia</taxon>
        <taxon>Eutheria</taxon>
        <taxon>Laurasiatheria</taxon>
        <taxon>Perissodactyla</taxon>
        <taxon>Equidae</taxon>
        <taxon>Equus</taxon>
    </lineage>
</organism>
<proteinExistence type="predicted"/>
<evidence type="ECO:0000313" key="1">
    <source>
        <dbReference type="Proteomes" id="UP001652662"/>
    </source>
</evidence>